<keyword evidence="1" id="KW-0812">Transmembrane</keyword>
<keyword evidence="1" id="KW-1133">Transmembrane helix</keyword>
<reference evidence="2 3" key="1">
    <citation type="submission" date="2016-11" db="EMBL/GenBank/DDBJ databases">
        <authorList>
            <person name="Jaros S."/>
            <person name="Januszkiewicz K."/>
            <person name="Wedrychowicz H."/>
        </authorList>
    </citation>
    <scope>NUCLEOTIDE SEQUENCE [LARGE SCALE GENOMIC DNA]</scope>
    <source>
        <strain evidence="2">NVI 5450</strain>
    </source>
</reference>
<dbReference type="AlphaFoldDB" id="A0A1L0BK97"/>
<name>A0A1L0BK97_9GAMM</name>
<dbReference type="EMBL" id="FPLD01000069">
    <property type="protein sequence ID" value="SGZ04004.1"/>
    <property type="molecule type" value="Genomic_DNA"/>
</dbReference>
<protein>
    <submittedName>
        <fullName evidence="2">Uncharacterized protein</fullName>
    </submittedName>
</protein>
<evidence type="ECO:0000256" key="1">
    <source>
        <dbReference type="SAM" id="Phobius"/>
    </source>
</evidence>
<sequence length="78" mass="9040">MFELFDWKMKLGAVFTIALLVASIISFVIAWHSPVPTDAMSAVTKYLNYRWFAAFTFGVFSIGSATVRYYHKRVNQFY</sequence>
<dbReference type="OrthoDB" id="5892172at2"/>
<proteinExistence type="predicted"/>
<dbReference type="RefSeq" id="WP_075518278.1">
    <property type="nucleotide sequence ID" value="NZ_FPLD01000069.1"/>
</dbReference>
<organism evidence="2 3">
    <name type="scientific">Moritella viscosa</name>
    <dbReference type="NCBI Taxonomy" id="80854"/>
    <lineage>
        <taxon>Bacteria</taxon>
        <taxon>Pseudomonadati</taxon>
        <taxon>Pseudomonadota</taxon>
        <taxon>Gammaproteobacteria</taxon>
        <taxon>Alteromonadales</taxon>
        <taxon>Moritellaceae</taxon>
        <taxon>Moritella</taxon>
    </lineage>
</organism>
<gene>
    <name evidence="2" type="ORF">NVI5450_2730</name>
</gene>
<keyword evidence="1" id="KW-0472">Membrane</keyword>
<evidence type="ECO:0000313" key="3">
    <source>
        <dbReference type="Proteomes" id="UP000183794"/>
    </source>
</evidence>
<feature type="transmembrane region" description="Helical" evidence="1">
    <location>
        <begin position="51"/>
        <end position="70"/>
    </location>
</feature>
<evidence type="ECO:0000313" key="2">
    <source>
        <dbReference type="EMBL" id="SGZ04004.1"/>
    </source>
</evidence>
<feature type="transmembrane region" description="Helical" evidence="1">
    <location>
        <begin position="12"/>
        <end position="31"/>
    </location>
</feature>
<accession>A0A1L0BK97</accession>
<dbReference type="Proteomes" id="UP000183794">
    <property type="component" value="Unassembled WGS sequence"/>
</dbReference>